<dbReference type="PANTHER" id="PTHR34570">
    <property type="entry name" value="OS03G0593100 PROTEIN"/>
    <property type="match status" value="1"/>
</dbReference>
<reference evidence="2 3" key="1">
    <citation type="submission" date="2022-12" db="EMBL/GenBank/DDBJ databases">
        <title>Chromosome-scale assembly of the Ensete ventricosum genome.</title>
        <authorList>
            <person name="Dussert Y."/>
            <person name="Stocks J."/>
            <person name="Wendawek A."/>
            <person name="Woldeyes F."/>
            <person name="Nichols R.A."/>
            <person name="Borrell J.S."/>
        </authorList>
    </citation>
    <scope>NUCLEOTIDE SEQUENCE [LARGE SCALE GENOMIC DNA]</scope>
    <source>
        <strain evidence="3">cv. Maze</strain>
        <tissue evidence="2">Seeds</tissue>
    </source>
</reference>
<dbReference type="AlphaFoldDB" id="A0AAV8QYD4"/>
<dbReference type="EMBL" id="JAQQAF010000005">
    <property type="protein sequence ID" value="KAJ8483837.1"/>
    <property type="molecule type" value="Genomic_DNA"/>
</dbReference>
<organism evidence="2 3">
    <name type="scientific">Ensete ventricosum</name>
    <name type="common">Abyssinian banana</name>
    <name type="synonym">Musa ensete</name>
    <dbReference type="NCBI Taxonomy" id="4639"/>
    <lineage>
        <taxon>Eukaryota</taxon>
        <taxon>Viridiplantae</taxon>
        <taxon>Streptophyta</taxon>
        <taxon>Embryophyta</taxon>
        <taxon>Tracheophyta</taxon>
        <taxon>Spermatophyta</taxon>
        <taxon>Magnoliopsida</taxon>
        <taxon>Liliopsida</taxon>
        <taxon>Zingiberales</taxon>
        <taxon>Musaceae</taxon>
        <taxon>Ensete</taxon>
    </lineage>
</organism>
<feature type="compositionally biased region" description="Basic and acidic residues" evidence="1">
    <location>
        <begin position="96"/>
        <end position="106"/>
    </location>
</feature>
<protein>
    <submittedName>
        <fullName evidence="2">Uncharacterized protein</fullName>
    </submittedName>
</protein>
<keyword evidence="3" id="KW-1185">Reference proteome</keyword>
<dbReference type="PANTHER" id="PTHR34570:SF12">
    <property type="entry name" value="EXPRESSED PROTEIN"/>
    <property type="match status" value="1"/>
</dbReference>
<feature type="region of interest" description="Disordered" evidence="1">
    <location>
        <begin position="63"/>
        <end position="106"/>
    </location>
</feature>
<comment type="caution">
    <text evidence="2">The sequence shown here is derived from an EMBL/GenBank/DDBJ whole genome shotgun (WGS) entry which is preliminary data.</text>
</comment>
<accession>A0AAV8QYD4</accession>
<feature type="compositionally biased region" description="Polar residues" evidence="1">
    <location>
        <begin position="70"/>
        <end position="80"/>
    </location>
</feature>
<gene>
    <name evidence="2" type="ORF">OPV22_016322</name>
</gene>
<dbReference type="Proteomes" id="UP001222027">
    <property type="component" value="Unassembled WGS sequence"/>
</dbReference>
<evidence type="ECO:0000313" key="2">
    <source>
        <dbReference type="EMBL" id="KAJ8483837.1"/>
    </source>
</evidence>
<evidence type="ECO:0000313" key="3">
    <source>
        <dbReference type="Proteomes" id="UP001222027"/>
    </source>
</evidence>
<sequence>MGREDTTDPVDLNSSIALLQERFKQLQRVREMRKERQQLHRSVVVRSPSVPLEQPKWLFPGAASGRLHHQSQTPDTSLSMSLWPHATPAQSSSTSKEADVDTSLHL</sequence>
<name>A0AAV8QYD4_ENSVE</name>
<proteinExistence type="predicted"/>
<evidence type="ECO:0000256" key="1">
    <source>
        <dbReference type="SAM" id="MobiDB-lite"/>
    </source>
</evidence>